<sequence length="236" mass="27409">MLYTLDPLDNAFISSLCFLDLKYSLLNCSISKIIIHPNTYISLYEISRRYYLLNNITKIRINKLVFKLYDYEDKYITVIENIVRNSNIYSIIIYNDISDMSVNSCENGIGDLSGMCDDTCDNGKDDSICDNSMSNKDIDDNGISIMSNRNKINDINDMNDSNIITHTNIITNNNTISTQLEDCYKFYSKQNNNILFYIKLFVSTLLNDDNIKIFIRYIITKKNKNMFLLLDNIIEI</sequence>
<dbReference type="Proteomes" id="UP000014978">
    <property type="component" value="Unassembled WGS sequence"/>
</dbReference>
<proteinExistence type="predicted"/>
<dbReference type="VEuPathDB" id="MicrosporidiaDB:SLOPH_542"/>
<protein>
    <submittedName>
        <fullName evidence="1">Uncharacterized protein</fullName>
    </submittedName>
</protein>
<reference evidence="2" key="1">
    <citation type="journal article" date="2013" name="PLoS Genet.">
        <title>The genome of Spraguea lophii and the basis of host-microsporidian interactions.</title>
        <authorList>
            <person name="Campbell S.E."/>
            <person name="Williams T.A."/>
            <person name="Yousuf A."/>
            <person name="Soanes D.M."/>
            <person name="Paszkiewicz K.H."/>
            <person name="Williams B.A.P."/>
        </authorList>
    </citation>
    <scope>NUCLEOTIDE SEQUENCE [LARGE SCALE GENOMIC DNA]</scope>
    <source>
        <strain evidence="2">42_110</strain>
    </source>
</reference>
<accession>S7W8J7</accession>
<name>S7W8J7_SPRLO</name>
<dbReference type="AlphaFoldDB" id="S7W8J7"/>
<organism evidence="1 2">
    <name type="scientific">Spraguea lophii (strain 42_110)</name>
    <name type="common">Microsporidian parasite</name>
    <dbReference type="NCBI Taxonomy" id="1358809"/>
    <lineage>
        <taxon>Eukaryota</taxon>
        <taxon>Fungi</taxon>
        <taxon>Fungi incertae sedis</taxon>
        <taxon>Microsporidia</taxon>
        <taxon>Spragueidae</taxon>
        <taxon>Spraguea</taxon>
    </lineage>
</organism>
<evidence type="ECO:0000313" key="2">
    <source>
        <dbReference type="Proteomes" id="UP000014978"/>
    </source>
</evidence>
<keyword evidence="2" id="KW-1185">Reference proteome</keyword>
<dbReference type="InParanoid" id="S7W8J7"/>
<evidence type="ECO:0000313" key="1">
    <source>
        <dbReference type="EMBL" id="EPR78062.1"/>
    </source>
</evidence>
<dbReference type="HOGENOM" id="CLU_1176068_0_0_1"/>
<comment type="caution">
    <text evidence="1">The sequence shown here is derived from an EMBL/GenBank/DDBJ whole genome shotgun (WGS) entry which is preliminary data.</text>
</comment>
<dbReference type="EMBL" id="ATCN01001063">
    <property type="protein sequence ID" value="EPR78062.1"/>
    <property type="molecule type" value="Genomic_DNA"/>
</dbReference>
<feature type="non-terminal residue" evidence="1">
    <location>
        <position position="236"/>
    </location>
</feature>
<gene>
    <name evidence="1" type="ORF">SLOPH_542</name>
</gene>